<sequence length="219" mass="24766">PSIGGSNTTRHRTFKLEGAPSKDESAQPSRNPSMTELMEVYAAKRRKDNAGKSVEVEEPFEENAEVEKNGNLKRKPVKKRKTKLVDHQIITNIQPYSVMMDLQNKKVDITYAQLFQAAPNVRREVLKVLRPGRNVKAKFAEFCLNQNDELYTTSMYCEARVNSEPIVLVLDSGSSGCVVSARFLKKVRIRIDRSSTVMMVGVHGEQKRPIGEIDRFPIT</sequence>
<dbReference type="Proteomes" id="UP000789366">
    <property type="component" value="Unassembled WGS sequence"/>
</dbReference>
<proteinExistence type="predicted"/>
<evidence type="ECO:0000313" key="2">
    <source>
        <dbReference type="Proteomes" id="UP000789366"/>
    </source>
</evidence>
<feature type="non-terminal residue" evidence="1">
    <location>
        <position position="219"/>
    </location>
</feature>
<name>A0ACA9QQL4_9GLOM</name>
<protein>
    <submittedName>
        <fullName evidence="1">15899_t:CDS:1</fullName>
    </submittedName>
</protein>
<keyword evidence="2" id="KW-1185">Reference proteome</keyword>
<comment type="caution">
    <text evidence="1">The sequence shown here is derived from an EMBL/GenBank/DDBJ whole genome shotgun (WGS) entry which is preliminary data.</text>
</comment>
<feature type="non-terminal residue" evidence="1">
    <location>
        <position position="1"/>
    </location>
</feature>
<organism evidence="1 2">
    <name type="scientific">Cetraspora pellucida</name>
    <dbReference type="NCBI Taxonomy" id="1433469"/>
    <lineage>
        <taxon>Eukaryota</taxon>
        <taxon>Fungi</taxon>
        <taxon>Fungi incertae sedis</taxon>
        <taxon>Mucoromycota</taxon>
        <taxon>Glomeromycotina</taxon>
        <taxon>Glomeromycetes</taxon>
        <taxon>Diversisporales</taxon>
        <taxon>Gigasporaceae</taxon>
        <taxon>Cetraspora</taxon>
    </lineage>
</organism>
<accession>A0ACA9QQL4</accession>
<gene>
    <name evidence="1" type="ORF">SPELUC_LOCUS15179</name>
</gene>
<evidence type="ECO:0000313" key="1">
    <source>
        <dbReference type="EMBL" id="CAG8761780.1"/>
    </source>
</evidence>
<dbReference type="EMBL" id="CAJVPW010048759">
    <property type="protein sequence ID" value="CAG8761780.1"/>
    <property type="molecule type" value="Genomic_DNA"/>
</dbReference>
<reference evidence="1" key="1">
    <citation type="submission" date="2021-06" db="EMBL/GenBank/DDBJ databases">
        <authorList>
            <person name="Kallberg Y."/>
            <person name="Tangrot J."/>
            <person name="Rosling A."/>
        </authorList>
    </citation>
    <scope>NUCLEOTIDE SEQUENCE</scope>
    <source>
        <strain evidence="1">28 12/20/2015</strain>
    </source>
</reference>